<organism evidence="1 2">
    <name type="scientific">Meloidogyne javanica</name>
    <name type="common">Root-knot nematode worm</name>
    <dbReference type="NCBI Taxonomy" id="6303"/>
    <lineage>
        <taxon>Eukaryota</taxon>
        <taxon>Metazoa</taxon>
        <taxon>Ecdysozoa</taxon>
        <taxon>Nematoda</taxon>
        <taxon>Chromadorea</taxon>
        <taxon>Rhabditida</taxon>
        <taxon>Tylenchina</taxon>
        <taxon>Tylenchomorpha</taxon>
        <taxon>Tylenchoidea</taxon>
        <taxon>Meloidogynidae</taxon>
        <taxon>Meloidogyninae</taxon>
        <taxon>Meloidogyne</taxon>
        <taxon>Meloidogyne incognita group</taxon>
    </lineage>
</organism>
<dbReference type="GO" id="GO:0071561">
    <property type="term" value="C:nucleus-vacuole junction"/>
    <property type="evidence" value="ECO:0007669"/>
    <property type="project" value="TreeGrafter"/>
</dbReference>
<dbReference type="WBParaSite" id="scaffold34744_cov289.g21591">
    <property type="protein sequence ID" value="scaffold34744_cov289.g21591"/>
    <property type="gene ID" value="scaffold34744_cov289.g21591"/>
</dbReference>
<dbReference type="GO" id="GO:0006623">
    <property type="term" value="P:protein targeting to vacuole"/>
    <property type="evidence" value="ECO:0007669"/>
    <property type="project" value="TreeGrafter"/>
</dbReference>
<dbReference type="Proteomes" id="UP000887561">
    <property type="component" value="Unplaced"/>
</dbReference>
<dbReference type="InterPro" id="IPR045162">
    <property type="entry name" value="Vps15-like"/>
</dbReference>
<keyword evidence="1" id="KW-1185">Reference proteome</keyword>
<dbReference type="PANTHER" id="PTHR17583:SF0">
    <property type="entry name" value="PHOSPHOINOSITIDE 3-KINASE REGULATORY SUBUNIT 4"/>
    <property type="match status" value="1"/>
</dbReference>
<dbReference type="GO" id="GO:0005770">
    <property type="term" value="C:late endosome"/>
    <property type="evidence" value="ECO:0007669"/>
    <property type="project" value="TreeGrafter"/>
</dbReference>
<name>A0A915M8I6_MELJA</name>
<dbReference type="GO" id="GO:0004674">
    <property type="term" value="F:protein serine/threonine kinase activity"/>
    <property type="evidence" value="ECO:0007669"/>
    <property type="project" value="InterPro"/>
</dbReference>
<dbReference type="GO" id="GO:0034271">
    <property type="term" value="C:phosphatidylinositol 3-kinase complex, class III, type I"/>
    <property type="evidence" value="ECO:0007669"/>
    <property type="project" value="TreeGrafter"/>
</dbReference>
<dbReference type="GO" id="GO:0034272">
    <property type="term" value="C:phosphatidylinositol 3-kinase complex, class III, type II"/>
    <property type="evidence" value="ECO:0007669"/>
    <property type="project" value="TreeGrafter"/>
</dbReference>
<dbReference type="GO" id="GO:0045324">
    <property type="term" value="P:late endosome to vacuole transport"/>
    <property type="evidence" value="ECO:0007669"/>
    <property type="project" value="InterPro"/>
</dbReference>
<protein>
    <submittedName>
        <fullName evidence="2">Uncharacterized protein</fullName>
    </submittedName>
</protein>
<dbReference type="AlphaFoldDB" id="A0A915M8I6"/>
<reference evidence="2" key="1">
    <citation type="submission" date="2022-11" db="UniProtKB">
        <authorList>
            <consortium name="WormBaseParasite"/>
        </authorList>
    </citation>
    <scope>IDENTIFICATION</scope>
</reference>
<proteinExistence type="predicted"/>
<sequence length="102" mass="11541">MGNVQTSSIANQLLPFESYISDVPKLKFVESLGSTRFMKVARVETAKGPVVVKLTARSAILCRPFSKFTLYDRLSTRPFLSTIEKRWIAFQLLKAFAQLRIA</sequence>
<evidence type="ECO:0000313" key="1">
    <source>
        <dbReference type="Proteomes" id="UP000887561"/>
    </source>
</evidence>
<accession>A0A915M8I6</accession>
<evidence type="ECO:0000313" key="2">
    <source>
        <dbReference type="WBParaSite" id="scaffold34744_cov289.g21591"/>
    </source>
</evidence>
<dbReference type="PANTHER" id="PTHR17583">
    <property type="entry name" value="PHOSPHOINOSITIDE 3-KINASE REGULATORY SUBUNIT 4"/>
    <property type="match status" value="1"/>
</dbReference>
<dbReference type="GO" id="GO:0016236">
    <property type="term" value="P:macroautophagy"/>
    <property type="evidence" value="ECO:0007669"/>
    <property type="project" value="InterPro"/>
</dbReference>